<proteinExistence type="predicted"/>
<reference evidence="1 2" key="1">
    <citation type="submission" date="2021-01" db="EMBL/GenBank/DDBJ databases">
        <title>Genomic Encyclopedia of Type Strains, Phase IV (KMG-IV): sequencing the most valuable type-strain genomes for metagenomic binning, comparative biology and taxonomic classification.</title>
        <authorList>
            <person name="Goeker M."/>
        </authorList>
    </citation>
    <scope>NUCLEOTIDE SEQUENCE [LARGE SCALE GENOMIC DNA]</scope>
    <source>
        <strain evidence="1 2">DSM 100968</strain>
    </source>
</reference>
<protein>
    <submittedName>
        <fullName evidence="1">Uncharacterized protein</fullName>
    </submittedName>
</protein>
<organism evidence="1 2">
    <name type="scientific">Sporolactobacillus spathodeae</name>
    <dbReference type="NCBI Taxonomy" id="1465502"/>
    <lineage>
        <taxon>Bacteria</taxon>
        <taxon>Bacillati</taxon>
        <taxon>Bacillota</taxon>
        <taxon>Bacilli</taxon>
        <taxon>Bacillales</taxon>
        <taxon>Sporolactobacillaceae</taxon>
        <taxon>Sporolactobacillus</taxon>
    </lineage>
</organism>
<dbReference type="Proteomes" id="UP000823201">
    <property type="component" value="Unassembled WGS sequence"/>
</dbReference>
<name>A0ABS2Q7U6_9BACL</name>
<gene>
    <name evidence="1" type="ORF">JOC27_000959</name>
</gene>
<comment type="caution">
    <text evidence="1">The sequence shown here is derived from an EMBL/GenBank/DDBJ whole genome shotgun (WGS) entry which is preliminary data.</text>
</comment>
<dbReference type="RefSeq" id="WP_205005853.1">
    <property type="nucleotide sequence ID" value="NZ_CBCRXA010000014.1"/>
</dbReference>
<sequence length="64" mass="7094">MTKKQCARSPLGTSVTSERIKNKKTDATFYVASVFCYSAKNVKETKASPSFRGLGKPNYSTINR</sequence>
<evidence type="ECO:0000313" key="2">
    <source>
        <dbReference type="Proteomes" id="UP000823201"/>
    </source>
</evidence>
<accession>A0ABS2Q7U6</accession>
<dbReference type="EMBL" id="JAFBEV010000006">
    <property type="protein sequence ID" value="MBM7657510.1"/>
    <property type="molecule type" value="Genomic_DNA"/>
</dbReference>
<keyword evidence="2" id="KW-1185">Reference proteome</keyword>
<evidence type="ECO:0000313" key="1">
    <source>
        <dbReference type="EMBL" id="MBM7657510.1"/>
    </source>
</evidence>